<keyword evidence="1" id="KW-0479">Metal-binding</keyword>
<keyword evidence="2" id="KW-0863">Zinc-finger</keyword>
<dbReference type="PANTHER" id="PTHR33823">
    <property type="entry name" value="RNA POLYMERASE-BINDING TRANSCRIPTION FACTOR DKSA-RELATED"/>
    <property type="match status" value="1"/>
</dbReference>
<gene>
    <name evidence="5" type="ORF">UFOPK3164_01395</name>
    <name evidence="6" type="ORF">UFOPK3427_01220</name>
    <name evidence="7" type="ORF">UFOPK4112_01933</name>
</gene>
<protein>
    <submittedName>
        <fullName evidence="7">Unannotated protein</fullName>
    </submittedName>
</protein>
<evidence type="ECO:0000313" key="6">
    <source>
        <dbReference type="EMBL" id="CAB4877439.1"/>
    </source>
</evidence>
<evidence type="ECO:0000256" key="3">
    <source>
        <dbReference type="ARBA" id="ARBA00022833"/>
    </source>
</evidence>
<dbReference type="Pfam" id="PF01258">
    <property type="entry name" value="zf-dskA_traR"/>
    <property type="match status" value="1"/>
</dbReference>
<dbReference type="PROSITE" id="PS51128">
    <property type="entry name" value="ZF_DKSA_2"/>
    <property type="match status" value="1"/>
</dbReference>
<sequence>MSSLGPMEETPDELSSLTKQLDDIEAAMERLDQGTYGRCQGCGTQFDASALERNPVVELCVNCAQTRNNG</sequence>
<name>A0A6J7RYI1_9ZZZZ</name>
<dbReference type="EMBL" id="CAFABE010000080">
    <property type="protein sequence ID" value="CAB4832912.1"/>
    <property type="molecule type" value="Genomic_DNA"/>
</dbReference>
<feature type="domain" description="Zinc finger DksA/TraR C4-type" evidence="4">
    <location>
        <begin position="34"/>
        <end position="67"/>
    </location>
</feature>
<dbReference type="GO" id="GO:0008270">
    <property type="term" value="F:zinc ion binding"/>
    <property type="evidence" value="ECO:0007669"/>
    <property type="project" value="UniProtKB-KW"/>
</dbReference>
<dbReference type="AlphaFoldDB" id="A0A6J7RYI1"/>
<reference evidence="7" key="1">
    <citation type="submission" date="2020-05" db="EMBL/GenBank/DDBJ databases">
        <authorList>
            <person name="Chiriac C."/>
            <person name="Salcher M."/>
            <person name="Ghai R."/>
            <person name="Kavagutti S V."/>
        </authorList>
    </citation>
    <scope>NUCLEOTIDE SEQUENCE</scope>
</reference>
<evidence type="ECO:0000256" key="2">
    <source>
        <dbReference type="ARBA" id="ARBA00022771"/>
    </source>
</evidence>
<evidence type="ECO:0000259" key="4">
    <source>
        <dbReference type="Pfam" id="PF01258"/>
    </source>
</evidence>
<evidence type="ECO:0000313" key="7">
    <source>
        <dbReference type="EMBL" id="CAB5033498.1"/>
    </source>
</evidence>
<dbReference type="InterPro" id="IPR000962">
    <property type="entry name" value="Znf_DskA_TraR"/>
</dbReference>
<accession>A0A6J7RYI1</accession>
<dbReference type="Gene3D" id="1.20.120.910">
    <property type="entry name" value="DksA, coiled-coil domain"/>
    <property type="match status" value="1"/>
</dbReference>
<proteinExistence type="predicted"/>
<keyword evidence="3" id="KW-0862">Zinc</keyword>
<dbReference type="EMBL" id="CAFBPM010000044">
    <property type="protein sequence ID" value="CAB5033498.1"/>
    <property type="molecule type" value="Genomic_DNA"/>
</dbReference>
<organism evidence="7">
    <name type="scientific">freshwater metagenome</name>
    <dbReference type="NCBI Taxonomy" id="449393"/>
    <lineage>
        <taxon>unclassified sequences</taxon>
        <taxon>metagenomes</taxon>
        <taxon>ecological metagenomes</taxon>
    </lineage>
</organism>
<evidence type="ECO:0000256" key="1">
    <source>
        <dbReference type="ARBA" id="ARBA00022723"/>
    </source>
</evidence>
<evidence type="ECO:0000313" key="5">
    <source>
        <dbReference type="EMBL" id="CAB4832912.1"/>
    </source>
</evidence>
<dbReference type="EMBL" id="CAFBLT010000001">
    <property type="protein sequence ID" value="CAB4877439.1"/>
    <property type="molecule type" value="Genomic_DNA"/>
</dbReference>